<sequence>MKRTILGLAAAAALAAPATAAAATIEHSVSTISFESGYENRSERFERWVAADRAHQVITDTATGALRYEAAQDPLKFTAFDATRNELATITGDGAMSSRGTFVRSLPSQGDDIRTMIGKGWLAKTGETTFLGRAALTLATTSGAPGEARVATTYVVDAANLAPYRRITTGTSSGQSYKQTETVESFDTLPLAGNEHLLTLSDAGANAEQVTFEEQARRILDGAKSGSKPSAASKKKASSKSKKAKAKKQAKAKKPARR</sequence>
<evidence type="ECO:0000256" key="1">
    <source>
        <dbReference type="SAM" id="MobiDB-lite"/>
    </source>
</evidence>
<protein>
    <submittedName>
        <fullName evidence="3">Uncharacterized protein</fullName>
    </submittedName>
</protein>
<dbReference type="EMBL" id="JAPDDP010000006">
    <property type="protein sequence ID" value="MDA0179618.1"/>
    <property type="molecule type" value="Genomic_DNA"/>
</dbReference>
<feature type="chain" id="PRO_5040770267" evidence="2">
    <location>
        <begin position="23"/>
        <end position="258"/>
    </location>
</feature>
<evidence type="ECO:0000256" key="2">
    <source>
        <dbReference type="SAM" id="SignalP"/>
    </source>
</evidence>
<comment type="caution">
    <text evidence="3">The sequence shown here is derived from an EMBL/GenBank/DDBJ whole genome shotgun (WGS) entry which is preliminary data.</text>
</comment>
<evidence type="ECO:0000313" key="3">
    <source>
        <dbReference type="EMBL" id="MDA0179618.1"/>
    </source>
</evidence>
<feature type="region of interest" description="Disordered" evidence="1">
    <location>
        <begin position="219"/>
        <end position="258"/>
    </location>
</feature>
<dbReference type="RefSeq" id="WP_270023915.1">
    <property type="nucleotide sequence ID" value="NZ_JAPDDP010000006.1"/>
</dbReference>
<feature type="compositionally biased region" description="Basic residues" evidence="1">
    <location>
        <begin position="233"/>
        <end position="258"/>
    </location>
</feature>
<proteinExistence type="predicted"/>
<dbReference type="Proteomes" id="UP001147653">
    <property type="component" value="Unassembled WGS sequence"/>
</dbReference>
<accession>A0A9X3N4J7</accession>
<organism evidence="3 4">
    <name type="scientific">Solirubrobacter phytolaccae</name>
    <dbReference type="NCBI Taxonomy" id="1404360"/>
    <lineage>
        <taxon>Bacteria</taxon>
        <taxon>Bacillati</taxon>
        <taxon>Actinomycetota</taxon>
        <taxon>Thermoleophilia</taxon>
        <taxon>Solirubrobacterales</taxon>
        <taxon>Solirubrobacteraceae</taxon>
        <taxon>Solirubrobacter</taxon>
    </lineage>
</organism>
<feature type="compositionally biased region" description="Low complexity" evidence="1">
    <location>
        <begin position="222"/>
        <end position="232"/>
    </location>
</feature>
<feature type="signal peptide" evidence="2">
    <location>
        <begin position="1"/>
        <end position="22"/>
    </location>
</feature>
<keyword evidence="2" id="KW-0732">Signal</keyword>
<gene>
    <name evidence="3" type="ORF">OJ997_04865</name>
</gene>
<reference evidence="3" key="1">
    <citation type="submission" date="2022-10" db="EMBL/GenBank/DDBJ databases">
        <title>The WGS of Solirubrobacter phytolaccae KCTC 29190.</title>
        <authorList>
            <person name="Jiang Z."/>
        </authorList>
    </citation>
    <scope>NUCLEOTIDE SEQUENCE</scope>
    <source>
        <strain evidence="3">KCTC 29190</strain>
    </source>
</reference>
<name>A0A9X3N4J7_9ACTN</name>
<dbReference type="AlphaFoldDB" id="A0A9X3N4J7"/>
<keyword evidence="4" id="KW-1185">Reference proteome</keyword>
<evidence type="ECO:0000313" key="4">
    <source>
        <dbReference type="Proteomes" id="UP001147653"/>
    </source>
</evidence>